<dbReference type="InterPro" id="IPR035808">
    <property type="entry name" value="Ribosomal_uL30_euk_arc"/>
</dbReference>
<dbReference type="GO" id="GO:0003723">
    <property type="term" value="F:RNA binding"/>
    <property type="evidence" value="ECO:0007669"/>
    <property type="project" value="InterPro"/>
</dbReference>
<comment type="similarity">
    <text evidence="1">Belongs to the universal ribosomal protein uL30 family.</text>
</comment>
<evidence type="ECO:0000259" key="7">
    <source>
        <dbReference type="Pfam" id="PF08079"/>
    </source>
</evidence>
<dbReference type="CDD" id="cd01657">
    <property type="entry name" value="Ribosomal_L7_archeal_euk"/>
    <property type="match status" value="1"/>
</dbReference>
<protein>
    <recommendedName>
        <fullName evidence="4">Large ribosomal subunit protein uL30</fullName>
    </recommendedName>
    <alternativeName>
        <fullName evidence="5">60S ribosomal protein L7</fullName>
    </alternativeName>
</protein>
<keyword evidence="2 8" id="KW-0689">Ribosomal protein</keyword>
<dbReference type="NCBIfam" id="TIGR01310">
    <property type="entry name" value="uL30_euk"/>
    <property type="match status" value="1"/>
</dbReference>
<evidence type="ECO:0000256" key="4">
    <source>
        <dbReference type="ARBA" id="ARBA00040575"/>
    </source>
</evidence>
<dbReference type="EMBL" id="BN001020">
    <property type="protein sequence ID" value="CAL69058.1"/>
    <property type="molecule type" value="mRNA"/>
</dbReference>
<evidence type="ECO:0000259" key="6">
    <source>
        <dbReference type="Pfam" id="PF00327"/>
    </source>
</evidence>
<accession>A8E671</accession>
<dbReference type="SUPFAM" id="SSF55129">
    <property type="entry name" value="Ribosomal protein L30p/L7e"/>
    <property type="match status" value="1"/>
</dbReference>
<proteinExistence type="evidence at transcript level"/>
<dbReference type="Pfam" id="PF08079">
    <property type="entry name" value="Ribosomal_L30_N"/>
    <property type="match status" value="1"/>
</dbReference>
<gene>
    <name evidence="8" type="primary">rpl7.2</name>
</gene>
<dbReference type="InterPro" id="IPR018038">
    <property type="entry name" value="Ribosomal_uL30_CS"/>
</dbReference>
<dbReference type="Gene3D" id="3.30.1390.20">
    <property type="entry name" value="Ribosomal protein L30, ferredoxin-like fold domain"/>
    <property type="match status" value="1"/>
</dbReference>
<evidence type="ECO:0000313" key="8">
    <source>
        <dbReference type="EMBL" id="CAL69058.1"/>
    </source>
</evidence>
<dbReference type="InterPro" id="IPR012988">
    <property type="entry name" value="Ribosomal_uL30_N_euk"/>
</dbReference>
<evidence type="ECO:0000256" key="1">
    <source>
        <dbReference type="ARBA" id="ARBA00007594"/>
    </source>
</evidence>
<dbReference type="GO" id="GO:0022625">
    <property type="term" value="C:cytosolic large ribosomal subunit"/>
    <property type="evidence" value="ECO:0007669"/>
    <property type="project" value="TreeGrafter"/>
</dbReference>
<dbReference type="InterPro" id="IPR016082">
    <property type="entry name" value="Ribosomal_uL30_ferredoxin-like"/>
</dbReference>
<dbReference type="GO" id="GO:0003735">
    <property type="term" value="F:structural constituent of ribosome"/>
    <property type="evidence" value="ECO:0007669"/>
    <property type="project" value="TreeGrafter"/>
</dbReference>
<keyword evidence="3" id="KW-0687">Ribonucleoprotein</keyword>
<evidence type="ECO:0000256" key="2">
    <source>
        <dbReference type="ARBA" id="ARBA00022980"/>
    </source>
</evidence>
<dbReference type="FunFam" id="3.30.1390.20:FF:000002">
    <property type="entry name" value="60S ribosomal protein L7"/>
    <property type="match status" value="1"/>
</dbReference>
<dbReference type="InterPro" id="IPR005998">
    <property type="entry name" value="Ribosomal_uL30_euk"/>
</dbReference>
<dbReference type="GO" id="GO:0000463">
    <property type="term" value="P:maturation of LSU-rRNA from tricistronic rRNA transcript (SSU-rRNA, 5.8S rRNA, LSU-rRNA)"/>
    <property type="evidence" value="ECO:0007669"/>
    <property type="project" value="TreeGrafter"/>
</dbReference>
<dbReference type="InterPro" id="IPR036919">
    <property type="entry name" value="Ribo_uL30_ferredoxin-like_sf"/>
</dbReference>
<evidence type="ECO:0000256" key="5">
    <source>
        <dbReference type="ARBA" id="ARBA00041271"/>
    </source>
</evidence>
<sequence length="245" mass="28322">MSGKATEKVPTVPETLLKKRKARAELRARQIKAAIIKKKQARAKRSEIFQRAEKYAKEYAQAEASEIRNARDARKHGNFYVPSEAKLAIVMRIRGINGLHPRVRKVLQLLRLRQINNATFVKLNKATLSMLRIADPYIAWGYPNLKSVRELVYKRGYGKLQGRRCVLTNEIIEQRLGKFGIICIEDLIHEIFTVGPNFKMANNFLWHFKLNNARGGWRKKANHFVEGGDFGNREDLINRLLKNMI</sequence>
<reference evidence="8" key="1">
    <citation type="journal article" date="2007" name="BMC Evol. Biol.">
        <title>Translational machinery of the chaetognath Spadella cephaloptera: a transcriptomic approach to the analysis of cytosolic ribosomal protein genes and their expression.</title>
        <authorList>
            <person name="Barthelemy R."/>
            <person name="Chenuil A."/>
            <person name="Blanquart S."/>
            <person name="Casanova J.-P."/>
            <person name="Faure E."/>
        </authorList>
    </citation>
    <scope>NUCLEOTIDE SEQUENCE</scope>
    <source>
        <tissue evidence="8">Whole animal</tissue>
    </source>
</reference>
<feature type="domain" description="Large ribosomal subunit protein uL30 N-terminal eukaryotes" evidence="7">
    <location>
        <begin position="12"/>
        <end position="82"/>
    </location>
</feature>
<evidence type="ECO:0000256" key="3">
    <source>
        <dbReference type="ARBA" id="ARBA00023274"/>
    </source>
</evidence>
<dbReference type="InterPro" id="IPR039699">
    <property type="entry name" value="Ribosomal_uL30"/>
</dbReference>
<dbReference type="PROSITE" id="PS00634">
    <property type="entry name" value="RIBOSOMAL_L30"/>
    <property type="match status" value="1"/>
</dbReference>
<dbReference type="PANTHER" id="PTHR11524">
    <property type="entry name" value="60S RIBOSOMAL PROTEIN L7"/>
    <property type="match status" value="1"/>
</dbReference>
<organism evidence="8">
    <name type="scientific">Spadella cephaloptera</name>
    <dbReference type="NCBI Taxonomy" id="52888"/>
    <lineage>
        <taxon>Eukaryota</taxon>
        <taxon>Metazoa</taxon>
        <taxon>Spiralia</taxon>
        <taxon>Gnathifera</taxon>
        <taxon>Chaetognatha</taxon>
        <taxon>Sagittoidea</taxon>
        <taxon>Phragmophora</taxon>
        <taxon>Spadellidae</taxon>
        <taxon>Spadella</taxon>
    </lineage>
</organism>
<name>A8E671_9BILA</name>
<dbReference type="PANTHER" id="PTHR11524:SF16">
    <property type="entry name" value="LARGE RIBOSOMAL SUBUNIT PROTEIN UL30"/>
    <property type="match status" value="1"/>
</dbReference>
<dbReference type="Pfam" id="PF00327">
    <property type="entry name" value="Ribosomal_L30"/>
    <property type="match status" value="1"/>
</dbReference>
<feature type="domain" description="Large ribosomal subunit protein uL30-like ferredoxin-like fold" evidence="6">
    <location>
        <begin position="89"/>
        <end position="138"/>
    </location>
</feature>
<dbReference type="AlphaFoldDB" id="A8E671"/>
<dbReference type="FunFam" id="3.30.1390.20:FF:000003">
    <property type="entry name" value="60S ribosomal protein L7"/>
    <property type="match status" value="1"/>
</dbReference>